<protein>
    <recommendedName>
        <fullName evidence="3">DUF868 family protein</fullName>
    </recommendedName>
</protein>
<dbReference type="EMBL" id="BKCP01004883">
    <property type="protein sequence ID" value="GER34413.1"/>
    <property type="molecule type" value="Genomic_DNA"/>
</dbReference>
<organism evidence="1 2">
    <name type="scientific">Striga asiatica</name>
    <name type="common">Asiatic witchweed</name>
    <name type="synonym">Buchnera asiatica</name>
    <dbReference type="NCBI Taxonomy" id="4170"/>
    <lineage>
        <taxon>Eukaryota</taxon>
        <taxon>Viridiplantae</taxon>
        <taxon>Streptophyta</taxon>
        <taxon>Embryophyta</taxon>
        <taxon>Tracheophyta</taxon>
        <taxon>Spermatophyta</taxon>
        <taxon>Magnoliopsida</taxon>
        <taxon>eudicotyledons</taxon>
        <taxon>Gunneridae</taxon>
        <taxon>Pentapetalae</taxon>
        <taxon>asterids</taxon>
        <taxon>lamiids</taxon>
        <taxon>Lamiales</taxon>
        <taxon>Orobanchaceae</taxon>
        <taxon>Buchnereae</taxon>
        <taxon>Striga</taxon>
    </lineage>
</organism>
<dbReference type="PANTHER" id="PTHR31972">
    <property type="entry name" value="EXPRESSED PROTEIN"/>
    <property type="match status" value="1"/>
</dbReference>
<name>A0A5A7PNF5_STRAF</name>
<evidence type="ECO:0000313" key="2">
    <source>
        <dbReference type="Proteomes" id="UP000325081"/>
    </source>
</evidence>
<dbReference type="InterPro" id="IPR008586">
    <property type="entry name" value="DUF868_pln"/>
</dbReference>
<dbReference type="OrthoDB" id="678233at2759"/>
<comment type="caution">
    <text evidence="1">The sequence shown here is derived from an EMBL/GenBank/DDBJ whole genome shotgun (WGS) entry which is preliminary data.</text>
</comment>
<evidence type="ECO:0000313" key="1">
    <source>
        <dbReference type="EMBL" id="GER34413.1"/>
    </source>
</evidence>
<dbReference type="PANTHER" id="PTHR31972:SF48">
    <property type="entry name" value="OS04G0407500 PROTEIN"/>
    <property type="match status" value="1"/>
</dbReference>
<evidence type="ECO:0008006" key="3">
    <source>
        <dbReference type="Google" id="ProtNLM"/>
    </source>
</evidence>
<dbReference type="Proteomes" id="UP000325081">
    <property type="component" value="Unassembled WGS sequence"/>
</dbReference>
<dbReference type="AlphaFoldDB" id="A0A5A7PNF5"/>
<gene>
    <name evidence="1" type="ORF">STAS_10633</name>
</gene>
<dbReference type="Pfam" id="PF05910">
    <property type="entry name" value="DUF868"/>
    <property type="match status" value="1"/>
</dbReference>
<keyword evidence="2" id="KW-1185">Reference proteome</keyword>
<sequence length="303" mass="33346">MRDLASCFSEHAVQVSDASCSGAAAAATLSPSAPTAVVCSYRLSLSSQKQILVSLAWCRSPLSQGLTLTFDGDHAAALKLTTHSRLFRKLKGARSIDLHGFAIEVHWDLSAARYEAGPEPIDGFYVLVTVDSEIGPALGDLAREAASRKLRPGTRPAEWCLVSRQEHFTGGSVYAARTRFRESGPAHEVRIQCGGVGEEQPGLTVWIDRKAVMRVKRLRWNFRGNQTIFVDGLLVDLMWDVHGWFNGSGSGHAVFMFRTRSGLDSRLWLEEKMVNGDRENVYWGVCCGALLFLSGLLKFNTKN</sequence>
<proteinExistence type="predicted"/>
<reference evidence="2" key="1">
    <citation type="journal article" date="2019" name="Curr. Biol.">
        <title>Genome Sequence of Striga asiatica Provides Insight into the Evolution of Plant Parasitism.</title>
        <authorList>
            <person name="Yoshida S."/>
            <person name="Kim S."/>
            <person name="Wafula E.K."/>
            <person name="Tanskanen J."/>
            <person name="Kim Y.M."/>
            <person name="Honaas L."/>
            <person name="Yang Z."/>
            <person name="Spallek T."/>
            <person name="Conn C.E."/>
            <person name="Ichihashi Y."/>
            <person name="Cheong K."/>
            <person name="Cui S."/>
            <person name="Der J.P."/>
            <person name="Gundlach H."/>
            <person name="Jiao Y."/>
            <person name="Hori C."/>
            <person name="Ishida J.K."/>
            <person name="Kasahara H."/>
            <person name="Kiba T."/>
            <person name="Kim M.S."/>
            <person name="Koo N."/>
            <person name="Laohavisit A."/>
            <person name="Lee Y.H."/>
            <person name="Lumba S."/>
            <person name="McCourt P."/>
            <person name="Mortimer J.C."/>
            <person name="Mutuku J.M."/>
            <person name="Nomura T."/>
            <person name="Sasaki-Sekimoto Y."/>
            <person name="Seto Y."/>
            <person name="Wang Y."/>
            <person name="Wakatake T."/>
            <person name="Sakakibara H."/>
            <person name="Demura T."/>
            <person name="Yamaguchi S."/>
            <person name="Yoneyama K."/>
            <person name="Manabe R.I."/>
            <person name="Nelson D.C."/>
            <person name="Schulman A.H."/>
            <person name="Timko M.P."/>
            <person name="dePamphilis C.W."/>
            <person name="Choi D."/>
            <person name="Shirasu K."/>
        </authorList>
    </citation>
    <scope>NUCLEOTIDE SEQUENCE [LARGE SCALE GENOMIC DNA]</scope>
    <source>
        <strain evidence="2">cv. UVA1</strain>
    </source>
</reference>
<accession>A0A5A7PNF5</accession>